<feature type="region of interest" description="Disordered" evidence="4">
    <location>
        <begin position="458"/>
        <end position="661"/>
    </location>
</feature>
<dbReference type="EMBL" id="JAWDGP010005687">
    <property type="protein sequence ID" value="KAK3753913.1"/>
    <property type="molecule type" value="Genomic_DNA"/>
</dbReference>
<proteinExistence type="predicted"/>
<reference evidence="6" key="1">
    <citation type="journal article" date="2023" name="G3 (Bethesda)">
        <title>A reference genome for the long-term kleptoplast-retaining sea slug Elysia crispata morphotype clarki.</title>
        <authorList>
            <person name="Eastman K.E."/>
            <person name="Pendleton A.L."/>
            <person name="Shaikh M.A."/>
            <person name="Suttiyut T."/>
            <person name="Ogas R."/>
            <person name="Tomko P."/>
            <person name="Gavelis G."/>
            <person name="Widhalm J.R."/>
            <person name="Wisecaver J.H."/>
        </authorList>
    </citation>
    <scope>NUCLEOTIDE SEQUENCE</scope>
    <source>
        <strain evidence="6">ECLA1</strain>
    </source>
</reference>
<feature type="region of interest" description="Disordered" evidence="4">
    <location>
        <begin position="927"/>
        <end position="966"/>
    </location>
</feature>
<accession>A0AAE1D2M3</accession>
<feature type="compositionally biased region" description="Polar residues" evidence="4">
    <location>
        <begin position="1507"/>
        <end position="1518"/>
    </location>
</feature>
<evidence type="ECO:0000313" key="7">
    <source>
        <dbReference type="Proteomes" id="UP001283361"/>
    </source>
</evidence>
<comment type="caution">
    <text evidence="6">The sequence shown here is derived from an EMBL/GenBank/DDBJ whole genome shotgun (WGS) entry which is preliminary data.</text>
</comment>
<dbReference type="InterPro" id="IPR015943">
    <property type="entry name" value="WD40/YVTN_repeat-like_dom_sf"/>
</dbReference>
<dbReference type="GO" id="GO:0008270">
    <property type="term" value="F:zinc ion binding"/>
    <property type="evidence" value="ECO:0007669"/>
    <property type="project" value="UniProtKB-KW"/>
</dbReference>
<feature type="compositionally biased region" description="Basic and acidic residues" evidence="4">
    <location>
        <begin position="938"/>
        <end position="962"/>
    </location>
</feature>
<dbReference type="Pfam" id="PF23756">
    <property type="entry name" value="Beta-prop_HPS5"/>
    <property type="match status" value="1"/>
</dbReference>
<evidence type="ECO:0000313" key="6">
    <source>
        <dbReference type="EMBL" id="KAK3753913.1"/>
    </source>
</evidence>
<evidence type="ECO:0000256" key="1">
    <source>
        <dbReference type="ARBA" id="ARBA00022771"/>
    </source>
</evidence>
<gene>
    <name evidence="6" type="ORF">RRG08_006297</name>
</gene>
<dbReference type="GO" id="GO:0048066">
    <property type="term" value="P:developmental pigmentation"/>
    <property type="evidence" value="ECO:0007669"/>
    <property type="project" value="TreeGrafter"/>
</dbReference>
<feature type="compositionally biased region" description="Polar residues" evidence="4">
    <location>
        <begin position="631"/>
        <end position="653"/>
    </location>
</feature>
<dbReference type="GO" id="GO:0005737">
    <property type="term" value="C:cytoplasm"/>
    <property type="evidence" value="ECO:0007669"/>
    <property type="project" value="TreeGrafter"/>
</dbReference>
<feature type="compositionally biased region" description="Basic and acidic residues" evidence="4">
    <location>
        <begin position="1486"/>
        <end position="1504"/>
    </location>
</feature>
<evidence type="ECO:0000256" key="4">
    <source>
        <dbReference type="SAM" id="MobiDB-lite"/>
    </source>
</evidence>
<feature type="compositionally biased region" description="Acidic residues" evidence="4">
    <location>
        <begin position="486"/>
        <end position="498"/>
    </location>
</feature>
<keyword evidence="7" id="KW-1185">Reference proteome</keyword>
<name>A0AAE1D2M3_9GAST</name>
<evidence type="ECO:0000256" key="3">
    <source>
        <dbReference type="PROSITE-ProRule" id="PRU00175"/>
    </source>
</evidence>
<feature type="compositionally biased region" description="Polar residues" evidence="4">
    <location>
        <begin position="815"/>
        <end position="826"/>
    </location>
</feature>
<dbReference type="InterPro" id="IPR036322">
    <property type="entry name" value="WD40_repeat_dom_sf"/>
</dbReference>
<feature type="region of interest" description="Disordered" evidence="4">
    <location>
        <begin position="1039"/>
        <end position="1072"/>
    </location>
</feature>
<protein>
    <recommendedName>
        <fullName evidence="5">RING-type domain-containing protein</fullName>
    </recommendedName>
</protein>
<organism evidence="6 7">
    <name type="scientific">Elysia crispata</name>
    <name type="common">lettuce slug</name>
    <dbReference type="NCBI Taxonomy" id="231223"/>
    <lineage>
        <taxon>Eukaryota</taxon>
        <taxon>Metazoa</taxon>
        <taxon>Spiralia</taxon>
        <taxon>Lophotrochozoa</taxon>
        <taxon>Mollusca</taxon>
        <taxon>Gastropoda</taxon>
        <taxon>Heterobranchia</taxon>
        <taxon>Euthyneura</taxon>
        <taxon>Panpulmonata</taxon>
        <taxon>Sacoglossa</taxon>
        <taxon>Placobranchoidea</taxon>
        <taxon>Plakobranchidae</taxon>
        <taxon>Elysia</taxon>
    </lineage>
</organism>
<sequence length="2155" mass="240684">MSRPGGSVGLTHIFAELTSQDELNVPLGRSARLRYTCLSVCGKYVALGSNSGGTYIFSRDTLKYLQVVFSDTNAVPVDLVSLSPSNNLIGLGLSNGQVTVFEMNIEKRSKPERVRQTLDHSGHGVTVMTWDSTSSRLYVGDDVGKISVISVPSSKTKTLFSAPSQVIALLDSSVYQIQWWKEKLLVSTITHSHLFDTTKHTYSTIGTKPRAGEFGSCFFLEPNSQVPVIYCARPGSRMWEVSFEGKVLNTHQFKQLMAVPPVPVVRSRSEMFDFTNDVPYQGLSTNFLKMFSMGHFIITWSSKGLYMFDPINVKLSMWTQSIKGIKDVCVYRNDIYLFLENTTVRRLTVLPIYQLFTVLASRQRWSLLAQMLLAADQVNFRPAALKRVKRDLLFNIYQGLKMNGREQLLEKVRASMEDVSEGSIDSLGSDLTEDFLDSLELKGYIFLSSGMVVREGLGSDGDGGSRENSTFERYVPPLGQLNDETFYQEEGGEEEREGNEDGVKSTSVEEKQADSPQQLSDKVEINNVHQRPMNQDQEEKSCLKENEKDHLEGQTPVSISKTVKDSAECPDNFKMARNSEVTSQDELEPADEGVANMEDSEYKEKRSEPDALGTSENENRKEEMKQHDYITLNTGAYGNGSSTGNQIENLTNNCEDENSGSDEFRAKIKDVTSGSFNAPLSLTSTHLAGSVFKSPKLQENVNTKEPSTDCVLSGLTECNQDDFQSVIDSAGQEQTADTRVVCNKAQAKETIDNANTTINAQSALGEAHKVLSSFDTPFKKPESNEFNKARKKNGDVLAILSHEDKTELNLRSKENSPSMTELQPTDSLKDEGQGIEKTVTPHTGKGALARFASVPASTGEDDGIIAKPHRHSKKKSRSKKSSSKGKLTRNASVGTETEAFKKREVELDAMSVSTISSVEEEEELAANFYPDIHSSNGEMRETSDKRKNPETVTSSEERRHSETIPPLVDRLAAARSLEDSDDHLRSLSLTSSGEHILAGSLSVLKDGLSSKLKNQTKSFIKSLKETNILTKSTSASKLDILSDQQRPHSELSISPPPYFETPLSPPLSPGRVEEDDKEELLMLDTAPLYSLALEIKRKLLISPNALLNPRESQALLKSWAREIVLAVGHVSLEFQTRRRQMVQNSETKAHLQGNNSTAYVELPQKLKVQPDSQEIVFRGSGTASYDSSPYLKGFEDSTPLDHSNVSISKHSNGNEFPDKLSPESNDFVHSSTSDHFSSINWWSVVHASSPFSIPSKHLELFQWLTTRCWVCGVTGDTMSTLERLNMNREQDGLDADAISLQNMTNFKSDNDDSLESCQSSNQEDVQHKKRTRFVSSEEDVILMIRNLLTPNLSETFMKQKGQTVIPSLLSLLSDALVPPGHFFCGLQDIVSEKKIEEEGLTEGSVSSSSSHLVPASPIMLEKHESAVRNKILVFDRNGNEIDTRARNCNEKNSRVEGLSQTRPRGENLIFEKTVSSDSISTFSSEFNDRNDSGDSLKFRDEKEPLSSPDTHASLSQSCGPCKPSPGQITSVPWWQAEVLRQDADLALFTRLLFFLLDHDSVKIALEENRTKDQSFFFTWVSLLICSEEKGLGDIVSVILADRQTKSAVDYLRSGILPHKSAMMGHLLELFKQAPLMASDFCGELNKIVSPTDLVGMCALTGRPAMVHLMRYFKQAMLDTAAFLRPVRFKHLVKQPEVRHLLLQSQLPGLSGVQNVTTPTSTSSALAAELLNVLPPDWMETILVQVDSEEERENIIWLCSQFRYYRLCVRLLAQAKQWHRLLRWIVQHDDIKLLRSESRDCYPEAYLPRDIREWAFLLSCMRENQCGSGQTSCELEKSGIEMELEQNSPCIPTEVETERSQKVRIKSTSDLRETTTEKGVKLEVFPKEEANLPEKTSEERTEGKINSAGQINCNQMTDPPVVQRNPADLYFAKSSDNKDLYLESKEKAVWEERKGENFFSPNLNRKKADNPRLLTWGNVGYLLLEHLGGAAAINLLVSHMTKEGDDPSQAWSGLGPEFIQACYTSFLWEGQKDQINHEMLERMSVFMWAKKPGFLAPSVHHAFKAEQNLLEKKQGRETDVQRVFGQVKSLSNESLKSEYLGGHWGVSTDLSRRCGVCNLPLKTIMSLSVQGAVVFPCGHAYHRCCMSDPTFCPQLC</sequence>
<dbReference type="Proteomes" id="UP001283361">
    <property type="component" value="Unassembled WGS sequence"/>
</dbReference>
<feature type="compositionally biased region" description="Basic and acidic residues" evidence="4">
    <location>
        <begin position="537"/>
        <end position="552"/>
    </location>
</feature>
<keyword evidence="1 3" id="KW-0863">Zinc-finger</keyword>
<evidence type="ECO:0000259" key="5">
    <source>
        <dbReference type="PROSITE" id="PS50089"/>
    </source>
</evidence>
<feature type="region of interest" description="Disordered" evidence="4">
    <location>
        <begin position="1891"/>
        <end position="1917"/>
    </location>
</feature>
<dbReference type="SUPFAM" id="SSF50978">
    <property type="entry name" value="WD40 repeat-like"/>
    <property type="match status" value="1"/>
</dbReference>
<evidence type="ECO:0000256" key="2">
    <source>
        <dbReference type="ARBA" id="ARBA00022833"/>
    </source>
</evidence>
<feature type="region of interest" description="Disordered" evidence="4">
    <location>
        <begin position="807"/>
        <end position="895"/>
    </location>
</feature>
<feature type="region of interest" description="Disordered" evidence="4">
    <location>
        <begin position="1481"/>
        <end position="1523"/>
    </location>
</feature>
<dbReference type="InterPro" id="IPR056499">
    <property type="entry name" value="Beta-prop_HPS5-like"/>
</dbReference>
<feature type="compositionally biased region" description="Basic residues" evidence="4">
    <location>
        <begin position="867"/>
        <end position="887"/>
    </location>
</feature>
<feature type="compositionally biased region" description="Pro residues" evidence="4">
    <location>
        <begin position="1054"/>
        <end position="1068"/>
    </location>
</feature>
<feature type="domain" description="RING-type" evidence="5">
    <location>
        <begin position="2113"/>
        <end position="2152"/>
    </location>
</feature>
<dbReference type="PANTHER" id="PTHR23287:SF18">
    <property type="entry name" value="BLOC-2 COMPLEX MEMBER HPS5"/>
    <property type="match status" value="1"/>
</dbReference>
<feature type="compositionally biased region" description="Basic and acidic residues" evidence="4">
    <location>
        <begin position="499"/>
        <end position="513"/>
    </location>
</feature>
<feature type="compositionally biased region" description="Basic and acidic residues" evidence="4">
    <location>
        <begin position="1891"/>
        <end position="1902"/>
    </location>
</feature>
<feature type="compositionally biased region" description="Basic and acidic residues" evidence="4">
    <location>
        <begin position="600"/>
        <end position="609"/>
    </location>
</feature>
<dbReference type="PROSITE" id="PS50089">
    <property type="entry name" value="ZF_RING_2"/>
    <property type="match status" value="1"/>
</dbReference>
<dbReference type="InterPro" id="IPR001841">
    <property type="entry name" value="Znf_RING"/>
</dbReference>
<keyword evidence="2" id="KW-0862">Zinc</keyword>
<feature type="compositionally biased region" description="Basic and acidic residues" evidence="4">
    <location>
        <begin position="617"/>
        <end position="628"/>
    </location>
</feature>
<dbReference type="PANTHER" id="PTHR23287">
    <property type="entry name" value="RUBY-EYE2-LIKE PROTEIN"/>
    <property type="match status" value="1"/>
</dbReference>
<feature type="compositionally biased region" description="Polar residues" evidence="4">
    <location>
        <begin position="1906"/>
        <end position="1916"/>
    </location>
</feature>
<dbReference type="Gene3D" id="2.130.10.10">
    <property type="entry name" value="YVTN repeat-like/Quinoprotein amine dehydrogenase"/>
    <property type="match status" value="1"/>
</dbReference>
<keyword evidence="1 3" id="KW-0479">Metal-binding</keyword>